<keyword evidence="4" id="KW-1185">Reference proteome</keyword>
<dbReference type="KEGG" id="ned:HUN01_32475"/>
<dbReference type="Gene3D" id="3.40.50.300">
    <property type="entry name" value="P-loop containing nucleotide triphosphate hydrolases"/>
    <property type="match status" value="1"/>
</dbReference>
<feature type="compositionally biased region" description="Polar residues" evidence="1">
    <location>
        <begin position="17"/>
        <end position="32"/>
    </location>
</feature>
<name>A0A7D7LHT5_9NOSO</name>
<reference evidence="4" key="1">
    <citation type="submission" date="2020-06" db="EMBL/GenBank/DDBJ databases">
        <title>Nostoc edaphicum CCNP1411 genome.</title>
        <authorList>
            <person name="Fidor A."/>
            <person name="Grabski M."/>
            <person name="Gawor J."/>
            <person name="Gromadka R."/>
            <person name="Wegrzyn G."/>
            <person name="Mazur-Marzec H."/>
        </authorList>
    </citation>
    <scope>NUCLEOTIDE SEQUENCE [LARGE SCALE GENOMIC DNA]</scope>
    <source>
        <strain evidence="4">CCNP1411</strain>
    </source>
</reference>
<dbReference type="GO" id="GO:0005524">
    <property type="term" value="F:ATP binding"/>
    <property type="evidence" value="ECO:0007669"/>
    <property type="project" value="UniProtKB-KW"/>
</dbReference>
<dbReference type="RefSeq" id="WP_181929618.1">
    <property type="nucleotide sequence ID" value="NZ_CP054698.1"/>
</dbReference>
<keyword evidence="3" id="KW-0547">Nucleotide-binding</keyword>
<feature type="region of interest" description="Disordered" evidence="1">
    <location>
        <begin position="1"/>
        <end position="34"/>
    </location>
</feature>
<dbReference type="InterPro" id="IPR002182">
    <property type="entry name" value="NB-ARC"/>
</dbReference>
<dbReference type="AlphaFoldDB" id="A0A7D7LHT5"/>
<dbReference type="Pfam" id="PF00931">
    <property type="entry name" value="NB-ARC"/>
    <property type="match status" value="1"/>
</dbReference>
<dbReference type="InterPro" id="IPR027417">
    <property type="entry name" value="P-loop_NTPase"/>
</dbReference>
<evidence type="ECO:0000313" key="3">
    <source>
        <dbReference type="EMBL" id="QMS92090.1"/>
    </source>
</evidence>
<feature type="compositionally biased region" description="Basic residues" evidence="1">
    <location>
        <begin position="1"/>
        <end position="11"/>
    </location>
</feature>
<feature type="domain" description="NB-ARC" evidence="2">
    <location>
        <begin position="142"/>
        <end position="229"/>
    </location>
</feature>
<sequence length="474" mass="54034">MKSQQRSRRRGVILTPQGLQKLQDAKSQSESNENFDKHYTREALGFRMGLDPDTVAKVFACEMGVDRQTLNYCFQAFKLPLEPNDYQLANPDINPQEDYTKIPNRIDWGEAPDVSLFYGRTEELATLKHWILAESTPEQAIPCRLITLLGMGGIGKTCLSVKLTQQIQNQFEFVIWRSLLPAPSVNDLLADLISVLSDGKETDLPESFNHRISRLIHYLQRHRCLLVLDGADRILQECAATEITCRDCIWLHHTTVGEYCELFRRVGEATHQSCLILTSRIKSYEIAPLEGKTTPVRVFSLQGLQVTEIQKLLKTKGTFRGTPDDWNRLIESYAGNPHILNRIAITIQKLFDGSITEFLKQKVTLFGTIVNDLDPEFEHLSDVAKATIQCMVLNRQPISFSQLRTKMPSSVSSQELLESLELLQGRSWIDTKSGLFSLQPMMIEYVKSFIIDEKITKFQPNAFLDQEHQRQVAS</sequence>
<accession>A0A7D7LHT5</accession>
<dbReference type="Proteomes" id="UP000514713">
    <property type="component" value="Chromosome"/>
</dbReference>
<proteinExistence type="predicted"/>
<dbReference type="GO" id="GO:0043531">
    <property type="term" value="F:ADP binding"/>
    <property type="evidence" value="ECO:0007669"/>
    <property type="project" value="InterPro"/>
</dbReference>
<evidence type="ECO:0000259" key="2">
    <source>
        <dbReference type="Pfam" id="PF00931"/>
    </source>
</evidence>
<protein>
    <submittedName>
        <fullName evidence="3">ATP-binding protein</fullName>
    </submittedName>
</protein>
<dbReference type="EMBL" id="CP054698">
    <property type="protein sequence ID" value="QMS92090.1"/>
    <property type="molecule type" value="Genomic_DNA"/>
</dbReference>
<gene>
    <name evidence="3" type="ORF">HUN01_32475</name>
</gene>
<dbReference type="SUPFAM" id="SSF52540">
    <property type="entry name" value="P-loop containing nucleoside triphosphate hydrolases"/>
    <property type="match status" value="1"/>
</dbReference>
<organism evidence="3 4">
    <name type="scientific">Nostoc edaphicum CCNP1411</name>
    <dbReference type="NCBI Taxonomy" id="1472755"/>
    <lineage>
        <taxon>Bacteria</taxon>
        <taxon>Bacillati</taxon>
        <taxon>Cyanobacteriota</taxon>
        <taxon>Cyanophyceae</taxon>
        <taxon>Nostocales</taxon>
        <taxon>Nostocaceae</taxon>
        <taxon>Nostoc</taxon>
    </lineage>
</organism>
<keyword evidence="3" id="KW-0067">ATP-binding</keyword>
<evidence type="ECO:0000313" key="4">
    <source>
        <dbReference type="Proteomes" id="UP000514713"/>
    </source>
</evidence>
<evidence type="ECO:0000256" key="1">
    <source>
        <dbReference type="SAM" id="MobiDB-lite"/>
    </source>
</evidence>